<dbReference type="GO" id="GO:0016740">
    <property type="term" value="F:transferase activity"/>
    <property type="evidence" value="ECO:0007669"/>
    <property type="project" value="UniProtKB-KW"/>
</dbReference>
<dbReference type="Proteomes" id="UP000823597">
    <property type="component" value="Unassembled WGS sequence"/>
</dbReference>
<dbReference type="Gene3D" id="3.40.50.2000">
    <property type="entry name" value="Glycogen Phosphorylase B"/>
    <property type="match status" value="2"/>
</dbReference>
<dbReference type="EMBL" id="JADIME010000084">
    <property type="protein sequence ID" value="MBO8465943.1"/>
    <property type="molecule type" value="Genomic_DNA"/>
</dbReference>
<dbReference type="Pfam" id="PF13692">
    <property type="entry name" value="Glyco_trans_1_4"/>
    <property type="match status" value="1"/>
</dbReference>
<evidence type="ECO:0000313" key="2">
    <source>
        <dbReference type="Proteomes" id="UP000823597"/>
    </source>
</evidence>
<dbReference type="SUPFAM" id="SSF53756">
    <property type="entry name" value="UDP-Glycosyltransferase/glycogen phosphorylase"/>
    <property type="match status" value="1"/>
</dbReference>
<reference evidence="1" key="1">
    <citation type="submission" date="2020-10" db="EMBL/GenBank/DDBJ databases">
        <authorList>
            <person name="Gilroy R."/>
        </authorList>
    </citation>
    <scope>NUCLEOTIDE SEQUENCE</scope>
    <source>
        <strain evidence="1">10037</strain>
    </source>
</reference>
<proteinExistence type="predicted"/>
<accession>A0A9D9I671</accession>
<keyword evidence="1" id="KW-0808">Transferase</keyword>
<sequence>MKRVLIITYYWPPTGGSGVQRWLKFSRYLPEYGWEPVIYTPENPESLVTDESLAKDILPGMEIIRRHITEPYGIYRRITGGKGISKEVNIVSASADKSPLQRLSMWARGNFFIPDPRCLWIGPSVRFLKKYMRDHSIDAVVTTGPPQSMHLIGRGLKRETGIPWIADFRDPWTEIFYFKHIPMCSKVRKKHVLLEKSVLDEADSVVAVSPLVQRDFMAKTTTPVVLITNGWDKNDFSVSGKTDSAENGKTDFPTFDIVHTGLFAADGNPENLWTILGELCRENDGFSRKLRIRLAGKTDRQILESIRKAGLEADDLGYVPHETAIEEQLGASVLILPLRNEPEYKAVLPGKLFEYMASGSPIIGIGATDGAMAEILKTSGCGKTFGWDATEDLKTEILRLWDGYRLNGKTPRTDKETVMKYERGRLTGEMAGLLDKITSTD</sequence>
<dbReference type="AlphaFoldDB" id="A0A9D9I671"/>
<comment type="caution">
    <text evidence="1">The sequence shown here is derived from an EMBL/GenBank/DDBJ whole genome shotgun (WGS) entry which is preliminary data.</text>
</comment>
<protein>
    <submittedName>
        <fullName evidence="1">Glycosyl transferase family 1</fullName>
    </submittedName>
</protein>
<name>A0A9D9I671_9BACT</name>
<reference evidence="1" key="2">
    <citation type="journal article" date="2021" name="PeerJ">
        <title>Extensive microbial diversity within the chicken gut microbiome revealed by metagenomics and culture.</title>
        <authorList>
            <person name="Gilroy R."/>
            <person name="Ravi A."/>
            <person name="Getino M."/>
            <person name="Pursley I."/>
            <person name="Horton D.L."/>
            <person name="Alikhan N.F."/>
            <person name="Baker D."/>
            <person name="Gharbi K."/>
            <person name="Hall N."/>
            <person name="Watson M."/>
            <person name="Adriaenssens E.M."/>
            <person name="Foster-Nyarko E."/>
            <person name="Jarju S."/>
            <person name="Secka A."/>
            <person name="Antonio M."/>
            <person name="Oren A."/>
            <person name="Chaudhuri R.R."/>
            <person name="La Ragione R."/>
            <person name="Hildebrand F."/>
            <person name="Pallen M.J."/>
        </authorList>
    </citation>
    <scope>NUCLEOTIDE SEQUENCE</scope>
    <source>
        <strain evidence="1">10037</strain>
    </source>
</reference>
<gene>
    <name evidence="1" type="ORF">IAB93_08125</name>
</gene>
<organism evidence="1 2">
    <name type="scientific">Candidatus Merdivivens pullistercoris</name>
    <dbReference type="NCBI Taxonomy" id="2840873"/>
    <lineage>
        <taxon>Bacteria</taxon>
        <taxon>Pseudomonadati</taxon>
        <taxon>Bacteroidota</taxon>
        <taxon>Bacteroidia</taxon>
        <taxon>Bacteroidales</taxon>
        <taxon>Muribaculaceae</taxon>
        <taxon>Muribaculaceae incertae sedis</taxon>
        <taxon>Candidatus Merdivivens</taxon>
    </lineage>
</organism>
<evidence type="ECO:0000313" key="1">
    <source>
        <dbReference type="EMBL" id="MBO8465943.1"/>
    </source>
</evidence>